<reference evidence="6 7" key="1">
    <citation type="submission" date="2019-06" db="EMBL/GenBank/DDBJ databases">
        <title>Draft genomes of female and male turbot (Scophthalmus maximus).</title>
        <authorList>
            <person name="Xu H."/>
            <person name="Xu X.-W."/>
            <person name="Shao C."/>
            <person name="Chen S."/>
        </authorList>
    </citation>
    <scope>NUCLEOTIDE SEQUENCE [LARGE SCALE GENOMIC DNA]</scope>
    <source>
        <strain evidence="6">Ysfricsl-2016a</strain>
        <tissue evidence="6">Blood</tissue>
    </source>
</reference>
<organism evidence="6 7">
    <name type="scientific">Scophthalmus maximus</name>
    <name type="common">Turbot</name>
    <name type="synonym">Psetta maxima</name>
    <dbReference type="NCBI Taxonomy" id="52904"/>
    <lineage>
        <taxon>Eukaryota</taxon>
        <taxon>Metazoa</taxon>
        <taxon>Chordata</taxon>
        <taxon>Craniata</taxon>
        <taxon>Vertebrata</taxon>
        <taxon>Euteleostomi</taxon>
        <taxon>Actinopterygii</taxon>
        <taxon>Neopterygii</taxon>
        <taxon>Teleostei</taxon>
        <taxon>Neoteleostei</taxon>
        <taxon>Acanthomorphata</taxon>
        <taxon>Carangaria</taxon>
        <taxon>Pleuronectiformes</taxon>
        <taxon>Pleuronectoidei</taxon>
        <taxon>Scophthalmidae</taxon>
        <taxon>Scophthalmus</taxon>
    </lineage>
</organism>
<dbReference type="Pfam" id="PF08240">
    <property type="entry name" value="ADH_N"/>
    <property type="match status" value="1"/>
</dbReference>
<protein>
    <recommendedName>
        <fullName evidence="5">C-type lectin domain-containing protein</fullName>
    </recommendedName>
</protein>
<dbReference type="Gene3D" id="3.10.100.10">
    <property type="entry name" value="Mannose-Binding Protein A, subunit A"/>
    <property type="match status" value="1"/>
</dbReference>
<dbReference type="InterPro" id="IPR052100">
    <property type="entry name" value="SV-ATPase_mito-regulator"/>
</dbReference>
<dbReference type="InterPro" id="IPR016187">
    <property type="entry name" value="CTDL_fold"/>
</dbReference>
<dbReference type="SUPFAM" id="SSF51735">
    <property type="entry name" value="NAD(P)-binding Rossmann-fold domains"/>
    <property type="match status" value="1"/>
</dbReference>
<dbReference type="PROSITE" id="PS01162">
    <property type="entry name" value="QOR_ZETA_CRYSTAL"/>
    <property type="match status" value="1"/>
</dbReference>
<dbReference type="GO" id="GO:0016491">
    <property type="term" value="F:oxidoreductase activity"/>
    <property type="evidence" value="ECO:0007669"/>
    <property type="project" value="UniProtKB-KW"/>
</dbReference>
<name>A0A6A4TJX5_SCOMX</name>
<dbReference type="InterPro" id="IPR013154">
    <property type="entry name" value="ADH-like_N"/>
</dbReference>
<keyword evidence="2" id="KW-0430">Lectin</keyword>
<dbReference type="InterPro" id="IPR020843">
    <property type="entry name" value="ER"/>
</dbReference>
<evidence type="ECO:0000256" key="2">
    <source>
        <dbReference type="ARBA" id="ARBA00022734"/>
    </source>
</evidence>
<evidence type="ECO:0000313" key="6">
    <source>
        <dbReference type="EMBL" id="KAF0043191.1"/>
    </source>
</evidence>
<dbReference type="SMART" id="SM00034">
    <property type="entry name" value="CLECT"/>
    <property type="match status" value="1"/>
</dbReference>
<dbReference type="InterPro" id="IPR036291">
    <property type="entry name" value="NAD(P)-bd_dom_sf"/>
</dbReference>
<dbReference type="PROSITE" id="PS50041">
    <property type="entry name" value="C_TYPE_LECTIN_2"/>
    <property type="match status" value="1"/>
</dbReference>
<dbReference type="PANTHER" id="PTHR44054">
    <property type="entry name" value="SYNAPTIC VESICLE MEMBRANE PROTEIN VAT-1 HOMOLOG-LIKE"/>
    <property type="match status" value="1"/>
</dbReference>
<dbReference type="PANTHER" id="PTHR44054:SF2">
    <property type="entry name" value="SYNAPTIC VESICLE MEMBRANE PROTEIN VAT-1 HOMOLOG-LIKE"/>
    <property type="match status" value="1"/>
</dbReference>
<evidence type="ECO:0000259" key="5">
    <source>
        <dbReference type="PROSITE" id="PS50041"/>
    </source>
</evidence>
<dbReference type="Pfam" id="PF00059">
    <property type="entry name" value="Lectin_C"/>
    <property type="match status" value="1"/>
</dbReference>
<dbReference type="FunFam" id="3.10.100.10:FF:000010">
    <property type="entry name" value="C-type lectin domain family 3 member A"/>
    <property type="match status" value="1"/>
</dbReference>
<dbReference type="Pfam" id="PF13602">
    <property type="entry name" value="ADH_zinc_N_2"/>
    <property type="match status" value="1"/>
</dbReference>
<dbReference type="SUPFAM" id="SSF50129">
    <property type="entry name" value="GroES-like"/>
    <property type="match status" value="1"/>
</dbReference>
<dbReference type="InterPro" id="IPR001304">
    <property type="entry name" value="C-type_lectin-like"/>
</dbReference>
<dbReference type="AlphaFoldDB" id="A0A6A4TJX5"/>
<evidence type="ECO:0000256" key="1">
    <source>
        <dbReference type="ARBA" id="ARBA00010371"/>
    </source>
</evidence>
<keyword evidence="4" id="KW-1015">Disulfide bond</keyword>
<gene>
    <name evidence="6" type="ORF">F2P81_004528</name>
</gene>
<dbReference type="InterPro" id="IPR011032">
    <property type="entry name" value="GroES-like_sf"/>
</dbReference>
<comment type="similarity">
    <text evidence="1">Belongs to the zinc-containing alcohol dehydrogenase family. Quinone oxidoreductase subfamily.</text>
</comment>
<comment type="caution">
    <text evidence="6">The sequence shown here is derived from an EMBL/GenBank/DDBJ whole genome shotgun (WGS) entry which is preliminary data.</text>
</comment>
<dbReference type="InterPro" id="IPR018378">
    <property type="entry name" value="C-type_lectin_CS"/>
</dbReference>
<evidence type="ECO:0000256" key="4">
    <source>
        <dbReference type="ARBA" id="ARBA00023157"/>
    </source>
</evidence>
<evidence type="ECO:0000256" key="3">
    <source>
        <dbReference type="ARBA" id="ARBA00023002"/>
    </source>
</evidence>
<dbReference type="CDD" id="cd08275">
    <property type="entry name" value="MDR3"/>
    <property type="match status" value="1"/>
</dbReference>
<dbReference type="InterPro" id="IPR016186">
    <property type="entry name" value="C-type_lectin-like/link_sf"/>
</dbReference>
<dbReference type="Proteomes" id="UP000438429">
    <property type="component" value="Unassembled WGS sequence"/>
</dbReference>
<evidence type="ECO:0000313" key="7">
    <source>
        <dbReference type="Proteomes" id="UP000438429"/>
    </source>
</evidence>
<proteinExistence type="inferred from homology"/>
<dbReference type="SUPFAM" id="SSF56436">
    <property type="entry name" value="C-type lectin-like"/>
    <property type="match status" value="1"/>
</dbReference>
<dbReference type="Gene3D" id="3.40.50.720">
    <property type="entry name" value="NAD(P)-binding Rossmann-like Domain"/>
    <property type="match status" value="1"/>
</dbReference>
<accession>A0A6A4TJX5</accession>
<sequence length="584" mass="64864">MAKEGADMTEETEFMIDTTVGKEAENVEPSSGGVKEMRAVVLAGFGGLNKLRVSRKTMPEPQEGEVKIRVKACGLNFLDLMVRQGTIDNPPKPPLVPGFECSGIVESVGENTKGFEIGDRVMAFVNYNAWAEVVCTPVDFVYMMPDEMSFSEAAAFSLNFVAAYMMLFEVANLREGMSVLVHSAGGGVGQAVAQLCSTVPNVTVFGIASCFKHAAIKDSVTHLFDRNVDYVQEVKKISPEGVDILLDCLCGENTGKGLSLLKPLGNYILYGASNMVTGETKSFFSFAKSWWQVEKVNPIKLYEENKVIAGFSLLNLLFKQGRCSLVRSVMDKLLCLYDQKKIKPVVDSLWALEEVKEAMQRIHDRGNIGKLILDVEKCPTPLDPLASDMARLALPVFLVLCLSLLHFSSSRPSRTKKAVSARQPGEEDDVKSQFERLWQEVNSLKEMQALQTVCLRGIKAHRKCYLTIEEPKHYHDANEDCIAQGGTLATPRDLMENNELRDYAKRSAPGSKDFWIGVADIVKESQYVDVNSLPVSFFNWDRSKKQPTGTKRESCVALSVAAQGKWYDEVCRSLKNYICEYVIP</sequence>
<dbReference type="GO" id="GO:0030246">
    <property type="term" value="F:carbohydrate binding"/>
    <property type="evidence" value="ECO:0007669"/>
    <property type="project" value="UniProtKB-KW"/>
</dbReference>
<dbReference type="Gene3D" id="3.90.180.10">
    <property type="entry name" value="Medium-chain alcohol dehydrogenases, catalytic domain"/>
    <property type="match status" value="1"/>
</dbReference>
<dbReference type="PROSITE" id="PS00615">
    <property type="entry name" value="C_TYPE_LECTIN_1"/>
    <property type="match status" value="1"/>
</dbReference>
<dbReference type="GO" id="GO:0008270">
    <property type="term" value="F:zinc ion binding"/>
    <property type="evidence" value="ECO:0007669"/>
    <property type="project" value="InterPro"/>
</dbReference>
<feature type="domain" description="C-type lectin" evidence="5">
    <location>
        <begin position="460"/>
        <end position="580"/>
    </location>
</feature>
<dbReference type="EMBL" id="VEVO01000004">
    <property type="protein sequence ID" value="KAF0043191.1"/>
    <property type="molecule type" value="Genomic_DNA"/>
</dbReference>
<dbReference type="SUPFAM" id="SSF57944">
    <property type="entry name" value="Triple coiled coil domain of C-type lectins"/>
    <property type="match status" value="1"/>
</dbReference>
<keyword evidence="3" id="KW-0560">Oxidoreductase</keyword>
<dbReference type="InterPro" id="IPR002364">
    <property type="entry name" value="Quin_OxRdtase/zeta-crystal_CS"/>
</dbReference>
<dbReference type="CDD" id="cd03596">
    <property type="entry name" value="CLECT_tetranectin_like"/>
    <property type="match status" value="1"/>
</dbReference>
<dbReference type="SMART" id="SM00829">
    <property type="entry name" value="PKS_ER"/>
    <property type="match status" value="1"/>
</dbReference>